<feature type="modified residue" description="4-aspartylphosphate" evidence="2">
    <location>
        <position position="41"/>
    </location>
</feature>
<keyword evidence="1 2" id="KW-0597">Phosphoprotein</keyword>
<dbReference type="Pfam" id="PF00072">
    <property type="entry name" value="Response_reg"/>
    <property type="match status" value="1"/>
</dbReference>
<dbReference type="Proteomes" id="UP000481947">
    <property type="component" value="Unassembled WGS sequence"/>
</dbReference>
<dbReference type="RefSeq" id="WP_161126201.1">
    <property type="nucleotide sequence ID" value="NZ_VYSB01000024.1"/>
</dbReference>
<protein>
    <submittedName>
        <fullName evidence="5">Response regulator</fullName>
    </submittedName>
</protein>
<feature type="region of interest" description="Disordered" evidence="3">
    <location>
        <begin position="117"/>
        <end position="140"/>
    </location>
</feature>
<dbReference type="CDD" id="cd17546">
    <property type="entry name" value="REC_hyHK_CKI1_RcsC-like"/>
    <property type="match status" value="1"/>
</dbReference>
<dbReference type="AlphaFoldDB" id="A0A7C9IZ66"/>
<sequence>DRQLLARWLEPLGFAVSLATQGEDALAQLQAGLRPDAIFMDLAMPGMDGWETLRHVQALDLQPAPALAIVSANAFDRGLDNDIGLPPEDFLVKPVRRLDLLDWLQRRLALQWQRKTTDETGVDTDPAMGQGPAGASAALLTTPAGPGLPAEAIDSLLELARLGYYRGFVQRASALQASHPECADWLAQLQALAREFRFETIVAALQPQPAAGDPLCTLPP</sequence>
<evidence type="ECO:0000256" key="3">
    <source>
        <dbReference type="SAM" id="MobiDB-lite"/>
    </source>
</evidence>
<evidence type="ECO:0000313" key="5">
    <source>
        <dbReference type="EMBL" id="MYZ53653.1"/>
    </source>
</evidence>
<dbReference type="PANTHER" id="PTHR44591:SF3">
    <property type="entry name" value="RESPONSE REGULATORY DOMAIN-CONTAINING PROTEIN"/>
    <property type="match status" value="1"/>
</dbReference>
<dbReference type="SUPFAM" id="SSF52172">
    <property type="entry name" value="CheY-like"/>
    <property type="match status" value="1"/>
</dbReference>
<reference evidence="5 6" key="1">
    <citation type="submission" date="2019-09" db="EMBL/GenBank/DDBJ databases">
        <title>Identification of Malikia spinosa a prominent benzene-, toluene-, and ethylbenzene-degrading bacterium: enrichment, isolation and whole genome sequencing.</title>
        <authorList>
            <person name="Tancsics A."/>
            <person name="Revesz F."/>
            <person name="Kriszt B."/>
        </authorList>
    </citation>
    <scope>NUCLEOTIDE SEQUENCE [LARGE SCALE GENOMIC DNA]</scope>
    <source>
        <strain evidence="5 6">AB6</strain>
    </source>
</reference>
<evidence type="ECO:0000256" key="2">
    <source>
        <dbReference type="PROSITE-ProRule" id="PRU00169"/>
    </source>
</evidence>
<dbReference type="InterPro" id="IPR050595">
    <property type="entry name" value="Bact_response_regulator"/>
</dbReference>
<dbReference type="InterPro" id="IPR001789">
    <property type="entry name" value="Sig_transdc_resp-reg_receiver"/>
</dbReference>
<dbReference type="Gene3D" id="3.40.50.2300">
    <property type="match status" value="1"/>
</dbReference>
<feature type="non-terminal residue" evidence="5">
    <location>
        <position position="1"/>
    </location>
</feature>
<evidence type="ECO:0000313" key="6">
    <source>
        <dbReference type="Proteomes" id="UP000481947"/>
    </source>
</evidence>
<evidence type="ECO:0000256" key="1">
    <source>
        <dbReference type="ARBA" id="ARBA00022553"/>
    </source>
</evidence>
<dbReference type="SMART" id="SM00448">
    <property type="entry name" value="REC"/>
    <property type="match status" value="1"/>
</dbReference>
<dbReference type="GO" id="GO:0000160">
    <property type="term" value="P:phosphorelay signal transduction system"/>
    <property type="evidence" value="ECO:0007669"/>
    <property type="project" value="InterPro"/>
</dbReference>
<dbReference type="PANTHER" id="PTHR44591">
    <property type="entry name" value="STRESS RESPONSE REGULATOR PROTEIN 1"/>
    <property type="match status" value="1"/>
</dbReference>
<comment type="caution">
    <text evidence="5">The sequence shown here is derived from an EMBL/GenBank/DDBJ whole genome shotgun (WGS) entry which is preliminary data.</text>
</comment>
<feature type="domain" description="Response regulatory" evidence="4">
    <location>
        <begin position="1"/>
        <end position="108"/>
    </location>
</feature>
<name>A0A7C9IZ66_9BURK</name>
<proteinExistence type="predicted"/>
<dbReference type="PROSITE" id="PS50110">
    <property type="entry name" value="RESPONSE_REGULATORY"/>
    <property type="match status" value="1"/>
</dbReference>
<gene>
    <name evidence="5" type="ORF">F5985_16340</name>
</gene>
<dbReference type="InterPro" id="IPR011006">
    <property type="entry name" value="CheY-like_superfamily"/>
</dbReference>
<dbReference type="EMBL" id="VYSB01000024">
    <property type="protein sequence ID" value="MYZ53653.1"/>
    <property type="molecule type" value="Genomic_DNA"/>
</dbReference>
<organism evidence="5 6">
    <name type="scientific">Malikia spinosa</name>
    <dbReference type="NCBI Taxonomy" id="86180"/>
    <lineage>
        <taxon>Bacteria</taxon>
        <taxon>Pseudomonadati</taxon>
        <taxon>Pseudomonadota</taxon>
        <taxon>Betaproteobacteria</taxon>
        <taxon>Burkholderiales</taxon>
        <taxon>Comamonadaceae</taxon>
        <taxon>Malikia</taxon>
    </lineage>
</organism>
<accession>A0A7C9IZ66</accession>
<evidence type="ECO:0000259" key="4">
    <source>
        <dbReference type="PROSITE" id="PS50110"/>
    </source>
</evidence>